<keyword evidence="1" id="KW-0732">Signal</keyword>
<name>A0A1W1XXW8_9NEIS</name>
<dbReference type="RefSeq" id="WP_084092354.1">
    <property type="nucleotide sequence ID" value="NZ_FWXD01000025.1"/>
</dbReference>
<keyword evidence="3" id="KW-1185">Reference proteome</keyword>
<organism evidence="2 3">
    <name type="scientific">Andreprevotia lacus DSM 23236</name>
    <dbReference type="NCBI Taxonomy" id="1121001"/>
    <lineage>
        <taxon>Bacteria</taxon>
        <taxon>Pseudomonadati</taxon>
        <taxon>Pseudomonadota</taxon>
        <taxon>Betaproteobacteria</taxon>
        <taxon>Neisseriales</taxon>
        <taxon>Chitinibacteraceae</taxon>
        <taxon>Andreprevotia</taxon>
    </lineage>
</organism>
<proteinExistence type="predicted"/>
<accession>A0A1W1XXW8</accession>
<dbReference type="AlphaFoldDB" id="A0A1W1XXW8"/>
<protein>
    <submittedName>
        <fullName evidence="2">Uncharacterized protein</fullName>
    </submittedName>
</protein>
<dbReference type="OrthoDB" id="8910259at2"/>
<reference evidence="2 3" key="1">
    <citation type="submission" date="2017-04" db="EMBL/GenBank/DDBJ databases">
        <authorList>
            <person name="Afonso C.L."/>
            <person name="Miller P.J."/>
            <person name="Scott M.A."/>
            <person name="Spackman E."/>
            <person name="Goraichik I."/>
            <person name="Dimitrov K.M."/>
            <person name="Suarez D.L."/>
            <person name="Swayne D.E."/>
        </authorList>
    </citation>
    <scope>NUCLEOTIDE SEQUENCE [LARGE SCALE GENOMIC DNA]</scope>
    <source>
        <strain evidence="2 3">DSM 23236</strain>
    </source>
</reference>
<gene>
    <name evidence="2" type="ORF">SAMN02745857_03400</name>
</gene>
<sequence>MRLLLLLLCCAGPAVAAPFCLWKVPGDAKPERHINLTVVQYVELADNELHIAYGGGNLGSGHDVRIPLKNREEGQKLLQEMRDTARRCDQAP</sequence>
<dbReference type="STRING" id="1121001.SAMN02745857_03400"/>
<feature type="chain" id="PRO_5012393451" evidence="1">
    <location>
        <begin position="17"/>
        <end position="92"/>
    </location>
</feature>
<evidence type="ECO:0000256" key="1">
    <source>
        <dbReference type="SAM" id="SignalP"/>
    </source>
</evidence>
<dbReference type="EMBL" id="FWXD01000025">
    <property type="protein sequence ID" value="SMC28773.1"/>
    <property type="molecule type" value="Genomic_DNA"/>
</dbReference>
<evidence type="ECO:0000313" key="2">
    <source>
        <dbReference type="EMBL" id="SMC28773.1"/>
    </source>
</evidence>
<feature type="signal peptide" evidence="1">
    <location>
        <begin position="1"/>
        <end position="16"/>
    </location>
</feature>
<dbReference type="Proteomes" id="UP000192761">
    <property type="component" value="Unassembled WGS sequence"/>
</dbReference>
<evidence type="ECO:0000313" key="3">
    <source>
        <dbReference type="Proteomes" id="UP000192761"/>
    </source>
</evidence>